<protein>
    <submittedName>
        <fullName evidence="7">Sterol desaturase family protein</fullName>
    </submittedName>
</protein>
<feature type="transmembrane region" description="Helical" evidence="5">
    <location>
        <begin position="95"/>
        <end position="114"/>
    </location>
</feature>
<keyword evidence="8" id="KW-1185">Reference proteome</keyword>
<feature type="transmembrane region" description="Helical" evidence="5">
    <location>
        <begin position="46"/>
        <end position="64"/>
    </location>
</feature>
<evidence type="ECO:0000256" key="1">
    <source>
        <dbReference type="ARBA" id="ARBA00004370"/>
    </source>
</evidence>
<proteinExistence type="predicted"/>
<accession>A0ABX2JLD3</accession>
<dbReference type="InterPro" id="IPR050307">
    <property type="entry name" value="Sterol_Desaturase_Related"/>
</dbReference>
<organism evidence="7 8">
    <name type="scientific">Sphingomonas hominis</name>
    <dbReference type="NCBI Taxonomy" id="2741495"/>
    <lineage>
        <taxon>Bacteria</taxon>
        <taxon>Pseudomonadati</taxon>
        <taxon>Pseudomonadota</taxon>
        <taxon>Alphaproteobacteria</taxon>
        <taxon>Sphingomonadales</taxon>
        <taxon>Sphingomonadaceae</taxon>
        <taxon>Sphingomonas</taxon>
    </lineage>
</organism>
<dbReference type="Pfam" id="PF04116">
    <property type="entry name" value="FA_hydroxylase"/>
    <property type="match status" value="1"/>
</dbReference>
<keyword evidence="3 5" id="KW-1133">Transmembrane helix</keyword>
<feature type="domain" description="Fatty acid hydroxylase" evidence="6">
    <location>
        <begin position="146"/>
        <end position="294"/>
    </location>
</feature>
<gene>
    <name evidence="7" type="ORF">HRV97_05690</name>
</gene>
<evidence type="ECO:0000313" key="8">
    <source>
        <dbReference type="Proteomes" id="UP000621447"/>
    </source>
</evidence>
<sequence>MDAQWLADWTARAGDAVGALAHAVASFLGAAAMRLASTLLAPGSTMSVPVLALSLAAFAVAVAHRRRGRGVSWRVLRRVLLPRRLFGTASGRTDAWFALTGVTITGIALGWTLISAQVVRASVQPWLGTPLQPWLPGWVAIIVATLVLFVVYEFTYFFDHWMKHRVSWLWHFHKVHHQAESLSLLTNYRVHPVDTIIFVNLLALFLGTTQAVLLVVLGHTATPLAIGGTNLIVIVSVTLLTHLQHSHLWITFGPRWGRWLLAPAHHQIHHSDDARHHNRNMGDVLAVFDHLFGTFWMPAPAREVRRFGVDDGSPDPHGLRAALLDPFVASARALVPTREPGPALATKRAPDRVTAA</sequence>
<evidence type="ECO:0000313" key="7">
    <source>
        <dbReference type="EMBL" id="NTS64645.1"/>
    </source>
</evidence>
<evidence type="ECO:0000256" key="5">
    <source>
        <dbReference type="SAM" id="Phobius"/>
    </source>
</evidence>
<keyword evidence="2 5" id="KW-0812">Transmembrane</keyword>
<feature type="transmembrane region" description="Helical" evidence="5">
    <location>
        <begin position="134"/>
        <end position="158"/>
    </location>
</feature>
<dbReference type="EMBL" id="JABULH010000002">
    <property type="protein sequence ID" value="NTS64645.1"/>
    <property type="molecule type" value="Genomic_DNA"/>
</dbReference>
<evidence type="ECO:0000256" key="3">
    <source>
        <dbReference type="ARBA" id="ARBA00022989"/>
    </source>
</evidence>
<comment type="caution">
    <text evidence="7">The sequence shown here is derived from an EMBL/GenBank/DDBJ whole genome shotgun (WGS) entry which is preliminary data.</text>
</comment>
<dbReference type="InterPro" id="IPR006694">
    <property type="entry name" value="Fatty_acid_hydroxylase"/>
</dbReference>
<feature type="transmembrane region" description="Helical" evidence="5">
    <location>
        <begin position="224"/>
        <end position="243"/>
    </location>
</feature>
<keyword evidence="4 5" id="KW-0472">Membrane</keyword>
<evidence type="ECO:0000256" key="4">
    <source>
        <dbReference type="ARBA" id="ARBA00023136"/>
    </source>
</evidence>
<name>A0ABX2JLD3_9SPHN</name>
<feature type="transmembrane region" description="Helical" evidence="5">
    <location>
        <begin position="20"/>
        <end position="40"/>
    </location>
</feature>
<evidence type="ECO:0000256" key="2">
    <source>
        <dbReference type="ARBA" id="ARBA00022692"/>
    </source>
</evidence>
<reference evidence="7 8" key="1">
    <citation type="submission" date="2020-06" db="EMBL/GenBank/DDBJ databases">
        <title>Sphingomonas hominis sp. nov., a member of the Sphingomonas, isolated from the hair of a 22-year-old girl.</title>
        <authorList>
            <person name="Zhang D.-F."/>
            <person name="Cui X.-W."/>
        </authorList>
    </citation>
    <scope>NUCLEOTIDE SEQUENCE [LARGE SCALE GENOMIC DNA]</scope>
    <source>
        <strain evidence="7 8">HHU CXW</strain>
    </source>
</reference>
<comment type="subcellular location">
    <subcellularLocation>
        <location evidence="1">Membrane</location>
    </subcellularLocation>
</comment>
<feature type="transmembrane region" description="Helical" evidence="5">
    <location>
        <begin position="197"/>
        <end position="218"/>
    </location>
</feature>
<dbReference type="RefSeq" id="WP_174192924.1">
    <property type="nucleotide sequence ID" value="NZ_JABULH010000002.1"/>
</dbReference>
<evidence type="ECO:0000259" key="6">
    <source>
        <dbReference type="Pfam" id="PF04116"/>
    </source>
</evidence>
<dbReference type="PANTHER" id="PTHR11863">
    <property type="entry name" value="STEROL DESATURASE"/>
    <property type="match status" value="1"/>
</dbReference>
<dbReference type="Proteomes" id="UP000621447">
    <property type="component" value="Unassembled WGS sequence"/>
</dbReference>